<feature type="non-terminal residue" evidence="1">
    <location>
        <position position="80"/>
    </location>
</feature>
<accession>A0A0C9YV34</accession>
<protein>
    <submittedName>
        <fullName evidence="1">Uncharacterized protein</fullName>
    </submittedName>
</protein>
<dbReference type="EMBL" id="KN833761">
    <property type="protein sequence ID" value="KIK20616.1"/>
    <property type="molecule type" value="Genomic_DNA"/>
</dbReference>
<evidence type="ECO:0000313" key="2">
    <source>
        <dbReference type="Proteomes" id="UP000054018"/>
    </source>
</evidence>
<dbReference type="AlphaFoldDB" id="A0A0C9YV34"/>
<dbReference type="HOGENOM" id="CLU_000384_27_1_1"/>
<organism evidence="1 2">
    <name type="scientific">Pisolithus microcarpus 441</name>
    <dbReference type="NCBI Taxonomy" id="765257"/>
    <lineage>
        <taxon>Eukaryota</taxon>
        <taxon>Fungi</taxon>
        <taxon>Dikarya</taxon>
        <taxon>Basidiomycota</taxon>
        <taxon>Agaricomycotina</taxon>
        <taxon>Agaricomycetes</taxon>
        <taxon>Agaricomycetidae</taxon>
        <taxon>Boletales</taxon>
        <taxon>Sclerodermatineae</taxon>
        <taxon>Pisolithaceae</taxon>
        <taxon>Pisolithus</taxon>
    </lineage>
</organism>
<proteinExistence type="predicted"/>
<keyword evidence="2" id="KW-1185">Reference proteome</keyword>
<gene>
    <name evidence="1" type="ORF">PISMIDRAFT_69018</name>
</gene>
<sequence length="80" mass="8675">LGVEPAVSRAEAATACASNIQSVIESTRKALQRTAERMVKSAESSRSEAPEYSVGQELTEKWIGPYKVLSVKPNAVELRL</sequence>
<dbReference type="Proteomes" id="UP000054018">
    <property type="component" value="Unassembled WGS sequence"/>
</dbReference>
<reference evidence="1 2" key="1">
    <citation type="submission" date="2014-04" db="EMBL/GenBank/DDBJ databases">
        <authorList>
            <consortium name="DOE Joint Genome Institute"/>
            <person name="Kuo A."/>
            <person name="Kohler A."/>
            <person name="Costa M.D."/>
            <person name="Nagy L.G."/>
            <person name="Floudas D."/>
            <person name="Copeland A."/>
            <person name="Barry K.W."/>
            <person name="Cichocki N."/>
            <person name="Veneault-Fourrey C."/>
            <person name="LaButti K."/>
            <person name="Lindquist E.A."/>
            <person name="Lipzen A."/>
            <person name="Lundell T."/>
            <person name="Morin E."/>
            <person name="Murat C."/>
            <person name="Sun H."/>
            <person name="Tunlid A."/>
            <person name="Henrissat B."/>
            <person name="Grigoriev I.V."/>
            <person name="Hibbett D.S."/>
            <person name="Martin F."/>
            <person name="Nordberg H.P."/>
            <person name="Cantor M.N."/>
            <person name="Hua S.X."/>
        </authorList>
    </citation>
    <scope>NUCLEOTIDE SEQUENCE [LARGE SCALE GENOMIC DNA]</scope>
    <source>
        <strain evidence="1 2">441</strain>
    </source>
</reference>
<feature type="non-terminal residue" evidence="1">
    <location>
        <position position="1"/>
    </location>
</feature>
<reference evidence="2" key="2">
    <citation type="submission" date="2015-01" db="EMBL/GenBank/DDBJ databases">
        <title>Evolutionary Origins and Diversification of the Mycorrhizal Mutualists.</title>
        <authorList>
            <consortium name="DOE Joint Genome Institute"/>
            <consortium name="Mycorrhizal Genomics Consortium"/>
            <person name="Kohler A."/>
            <person name="Kuo A."/>
            <person name="Nagy L.G."/>
            <person name="Floudas D."/>
            <person name="Copeland A."/>
            <person name="Barry K.W."/>
            <person name="Cichocki N."/>
            <person name="Veneault-Fourrey C."/>
            <person name="LaButti K."/>
            <person name="Lindquist E.A."/>
            <person name="Lipzen A."/>
            <person name="Lundell T."/>
            <person name="Morin E."/>
            <person name="Murat C."/>
            <person name="Riley R."/>
            <person name="Ohm R."/>
            <person name="Sun H."/>
            <person name="Tunlid A."/>
            <person name="Henrissat B."/>
            <person name="Grigoriev I.V."/>
            <person name="Hibbett D.S."/>
            <person name="Martin F."/>
        </authorList>
    </citation>
    <scope>NUCLEOTIDE SEQUENCE [LARGE SCALE GENOMIC DNA]</scope>
    <source>
        <strain evidence="2">441</strain>
    </source>
</reference>
<dbReference type="OrthoDB" id="2688078at2759"/>
<name>A0A0C9YV34_9AGAM</name>
<evidence type="ECO:0000313" key="1">
    <source>
        <dbReference type="EMBL" id="KIK20616.1"/>
    </source>
</evidence>